<dbReference type="InterPro" id="IPR036188">
    <property type="entry name" value="FAD/NAD-bd_sf"/>
</dbReference>
<feature type="domain" description="Amine oxidase" evidence="10">
    <location>
        <begin position="117"/>
        <end position="441"/>
    </location>
</feature>
<organism evidence="11 12">
    <name type="scientific">Penicillium cinerascens</name>
    <dbReference type="NCBI Taxonomy" id="70096"/>
    <lineage>
        <taxon>Eukaryota</taxon>
        <taxon>Fungi</taxon>
        <taxon>Dikarya</taxon>
        <taxon>Ascomycota</taxon>
        <taxon>Pezizomycotina</taxon>
        <taxon>Eurotiomycetes</taxon>
        <taxon>Eurotiomycetidae</taxon>
        <taxon>Eurotiales</taxon>
        <taxon>Aspergillaceae</taxon>
        <taxon>Penicillium</taxon>
    </lineage>
</organism>
<dbReference type="PANTHER" id="PTHR43734:SF1">
    <property type="entry name" value="PHYTOENE DESATURASE"/>
    <property type="match status" value="1"/>
</dbReference>
<name>A0A9W9MIA6_9EURO</name>
<comment type="pathway">
    <text evidence="2 8">Carotenoid biosynthesis.</text>
</comment>
<comment type="caution">
    <text evidence="11">The sequence shown here is derived from an EMBL/GenBank/DDBJ whole genome shotgun (WGS) entry which is preliminary data.</text>
</comment>
<evidence type="ECO:0000256" key="9">
    <source>
        <dbReference type="SAM" id="Phobius"/>
    </source>
</evidence>
<evidence type="ECO:0000256" key="6">
    <source>
        <dbReference type="ARBA" id="ARBA00023002"/>
    </source>
</evidence>
<dbReference type="NCBIfam" id="TIGR02734">
    <property type="entry name" value="crtI_fam"/>
    <property type="match status" value="1"/>
</dbReference>
<evidence type="ECO:0000256" key="1">
    <source>
        <dbReference type="ARBA" id="ARBA00001911"/>
    </source>
</evidence>
<evidence type="ECO:0000256" key="7">
    <source>
        <dbReference type="ARBA" id="ARBA00034551"/>
    </source>
</evidence>
<dbReference type="Proteomes" id="UP001150904">
    <property type="component" value="Unassembled WGS sequence"/>
</dbReference>
<dbReference type="OrthoDB" id="7777654at2759"/>
<dbReference type="InterPro" id="IPR002937">
    <property type="entry name" value="Amino_oxidase"/>
</dbReference>
<dbReference type="Gene3D" id="3.50.50.60">
    <property type="entry name" value="FAD/NAD(P)-binding domain"/>
    <property type="match status" value="1"/>
</dbReference>
<dbReference type="Pfam" id="PF01593">
    <property type="entry name" value="Amino_oxidase"/>
    <property type="match status" value="1"/>
</dbReference>
<evidence type="ECO:0000256" key="8">
    <source>
        <dbReference type="RuleBase" id="RU362075"/>
    </source>
</evidence>
<dbReference type="EMBL" id="JAPQKR010000013">
    <property type="protein sequence ID" value="KAJ5201808.1"/>
    <property type="molecule type" value="Genomic_DNA"/>
</dbReference>
<evidence type="ECO:0000256" key="3">
    <source>
        <dbReference type="ARBA" id="ARBA00006046"/>
    </source>
</evidence>
<accession>A0A9W9MIA6</accession>
<evidence type="ECO:0000256" key="4">
    <source>
        <dbReference type="ARBA" id="ARBA00013293"/>
    </source>
</evidence>
<dbReference type="GO" id="GO:0016117">
    <property type="term" value="P:carotenoid biosynthetic process"/>
    <property type="evidence" value="ECO:0007669"/>
    <property type="project" value="UniProtKB-KW"/>
</dbReference>
<keyword evidence="9" id="KW-0812">Transmembrane</keyword>
<feature type="transmembrane region" description="Helical" evidence="9">
    <location>
        <begin position="473"/>
        <end position="491"/>
    </location>
</feature>
<dbReference type="InterPro" id="IPR008150">
    <property type="entry name" value="Phytoene_DH_bac_CS"/>
</dbReference>
<dbReference type="RefSeq" id="XP_058307724.1">
    <property type="nucleotide sequence ID" value="XM_058453533.1"/>
</dbReference>
<comment type="cofactor">
    <cofactor evidence="1">
        <name>NAD(+)</name>
        <dbReference type="ChEBI" id="CHEBI:57540"/>
    </cofactor>
</comment>
<dbReference type="InterPro" id="IPR014105">
    <property type="entry name" value="Carotenoid/retinoid_OxRdtase"/>
</dbReference>
<keyword evidence="12" id="KW-1185">Reference proteome</keyword>
<reference evidence="11" key="2">
    <citation type="journal article" date="2023" name="IMA Fungus">
        <title>Comparative genomic study of the Penicillium genus elucidates a diverse pangenome and 15 lateral gene transfer events.</title>
        <authorList>
            <person name="Petersen C."/>
            <person name="Sorensen T."/>
            <person name="Nielsen M.R."/>
            <person name="Sondergaard T.E."/>
            <person name="Sorensen J.L."/>
            <person name="Fitzpatrick D.A."/>
            <person name="Frisvad J.C."/>
            <person name="Nielsen K.L."/>
        </authorList>
    </citation>
    <scope>NUCLEOTIDE SEQUENCE</scope>
    <source>
        <strain evidence="11">IBT 15544</strain>
    </source>
</reference>
<keyword evidence="5 8" id="KW-0125">Carotenoid biosynthesis</keyword>
<evidence type="ECO:0000313" key="12">
    <source>
        <dbReference type="Proteomes" id="UP001150904"/>
    </source>
</evidence>
<dbReference type="GeneID" id="83180834"/>
<evidence type="ECO:0000256" key="5">
    <source>
        <dbReference type="ARBA" id="ARBA00022746"/>
    </source>
</evidence>
<proteinExistence type="inferred from homology"/>
<dbReference type="SUPFAM" id="SSF51905">
    <property type="entry name" value="FAD/NAD(P)-binding domain"/>
    <property type="match status" value="1"/>
</dbReference>
<protein>
    <recommendedName>
        <fullName evidence="4">Phytoene desaturase</fullName>
    </recommendedName>
    <alternativeName>
        <fullName evidence="7">Phytoene desaturase (3,4-didehydrolycopene-forming)</fullName>
    </alternativeName>
</protein>
<keyword evidence="9" id="KW-0472">Membrane</keyword>
<comment type="similarity">
    <text evidence="3 8">Belongs to the carotenoid/retinoid oxidoreductase family.</text>
</comment>
<dbReference type="GO" id="GO:0016627">
    <property type="term" value="F:oxidoreductase activity, acting on the CH-CH group of donors"/>
    <property type="evidence" value="ECO:0007669"/>
    <property type="project" value="UniProtKB-ARBA"/>
</dbReference>
<keyword evidence="9" id="KW-1133">Transmembrane helix</keyword>
<sequence length="495" mass="56030">MLMTEIFEETFRHLGTSMASEGIDLLRCEPNCNVWFSDGECFTTSTDLVHMKHQIEKHEGRHGFDRFIAFLQESQRHYEQSVIHVLRKDFPGFLSLLRPAFLSYIFQLHPFHNVWQRVSYFFQSHKLRQAFTLGSMYLGMSPFETPGTYTLLQYAELAGGVWYPRGGFHRVVHSLVDIGTRLGVQYHLSIPVEEVTVSSKGEALGVSLDSNRFVEADAVVINADLLYAYRELLPSACTGLNRGKNISCSSISFYWSLSKKVPQLETHNMFVGESFGNRFTQVYVKRHESTRPSFYVHVPSRIDPSAAPTGKDAVIVLVLVENLGGSDPKHNPCQKDEMRRLVTNVREQVILSIEKRIGIVRFRELIDHEIINTPLTWQETFNSEGGGIFGLDHSFFNILAFRPKIKHESIDGLYFVGASTHPGAGVPTCLAGAKLTAERVLEDLNIPAPWEAQNTKGRRATLRRLLFKPPWKCIIFIVTLYVTVGVVLGGTRSTF</sequence>
<evidence type="ECO:0000259" key="10">
    <source>
        <dbReference type="Pfam" id="PF01593"/>
    </source>
</evidence>
<gene>
    <name evidence="11" type="ORF">N7498_006471</name>
</gene>
<evidence type="ECO:0000256" key="2">
    <source>
        <dbReference type="ARBA" id="ARBA00004829"/>
    </source>
</evidence>
<reference evidence="11" key="1">
    <citation type="submission" date="2022-12" db="EMBL/GenBank/DDBJ databases">
        <authorList>
            <person name="Petersen C."/>
        </authorList>
    </citation>
    <scope>NUCLEOTIDE SEQUENCE</scope>
    <source>
        <strain evidence="11">IBT 15544</strain>
    </source>
</reference>
<dbReference type="PROSITE" id="PS00982">
    <property type="entry name" value="PHYTOENE_DH"/>
    <property type="match status" value="1"/>
</dbReference>
<keyword evidence="6 8" id="KW-0560">Oxidoreductase</keyword>
<evidence type="ECO:0000313" key="11">
    <source>
        <dbReference type="EMBL" id="KAJ5201808.1"/>
    </source>
</evidence>
<dbReference type="PANTHER" id="PTHR43734">
    <property type="entry name" value="PHYTOENE DESATURASE"/>
    <property type="match status" value="1"/>
</dbReference>
<dbReference type="AlphaFoldDB" id="A0A9W9MIA6"/>